<dbReference type="InterPro" id="IPR029026">
    <property type="entry name" value="tRNA_m1G_MTases_N"/>
</dbReference>
<keyword evidence="3 8" id="KW-0808">Transferase</keyword>
<dbReference type="SUPFAM" id="SSF75217">
    <property type="entry name" value="alpha/beta knot"/>
    <property type="match status" value="1"/>
</dbReference>
<keyword evidence="6" id="KW-0694">RNA-binding</keyword>
<sequence length="175" mass="19451">MKRFADLTRQERIRKAMSLRRKDLVLVLENLSEDQNIAAILRSAEAFGVGKVYIVHPEGKKPAIARQSATGAHKWVNIEFYNSIIGCLKNLKKDGFYIIGALVDPDANILWDEDFSGKVAIVVGSESQGMSEEAQRLVAKNIYLPMLGLTESLNVSVAAGIFLYEAIRQKEKGQL</sequence>
<keyword evidence="5" id="KW-0819">tRNA processing</keyword>
<evidence type="ECO:0000256" key="4">
    <source>
        <dbReference type="ARBA" id="ARBA00022691"/>
    </source>
</evidence>
<dbReference type="GO" id="GO:0008173">
    <property type="term" value="F:RNA methyltransferase activity"/>
    <property type="evidence" value="ECO:0007669"/>
    <property type="project" value="InterPro"/>
</dbReference>
<dbReference type="Pfam" id="PF00588">
    <property type="entry name" value="SpoU_methylase"/>
    <property type="match status" value="1"/>
</dbReference>
<dbReference type="InterPro" id="IPR029028">
    <property type="entry name" value="Alpha/beta_knot_MTases"/>
</dbReference>
<dbReference type="PANTHER" id="PTHR43453">
    <property type="entry name" value="RRNA METHYLASE-LIKE"/>
    <property type="match status" value="1"/>
</dbReference>
<dbReference type="EMBL" id="LBUP01000009">
    <property type="protein sequence ID" value="KKQ65651.1"/>
    <property type="molecule type" value="Genomic_DNA"/>
</dbReference>
<comment type="caution">
    <text evidence="8">The sequence shown here is derived from an EMBL/GenBank/DDBJ whole genome shotgun (WGS) entry which is preliminary data.</text>
</comment>
<evidence type="ECO:0000313" key="9">
    <source>
        <dbReference type="Proteomes" id="UP000034235"/>
    </source>
</evidence>
<dbReference type="CDD" id="cd18092">
    <property type="entry name" value="SpoU-like_TrmH"/>
    <property type="match status" value="1"/>
</dbReference>
<dbReference type="PANTHER" id="PTHR43453:SF1">
    <property type="entry name" value="TRNA_RRNA METHYLTRANSFERASE SPOU TYPE DOMAIN-CONTAINING PROTEIN"/>
    <property type="match status" value="1"/>
</dbReference>
<evidence type="ECO:0000256" key="3">
    <source>
        <dbReference type="ARBA" id="ARBA00022679"/>
    </source>
</evidence>
<evidence type="ECO:0000256" key="1">
    <source>
        <dbReference type="ARBA" id="ARBA00022555"/>
    </source>
</evidence>
<dbReference type="Proteomes" id="UP000034235">
    <property type="component" value="Unassembled WGS sequence"/>
</dbReference>
<keyword evidence="4" id="KW-0949">S-adenosyl-L-methionine</keyword>
<proteinExistence type="predicted"/>
<evidence type="ECO:0000313" key="8">
    <source>
        <dbReference type="EMBL" id="KKQ65651.1"/>
    </source>
</evidence>
<evidence type="ECO:0000259" key="7">
    <source>
        <dbReference type="Pfam" id="PF00588"/>
    </source>
</evidence>
<protein>
    <submittedName>
        <fullName evidence="8">tRNA methyltransferase</fullName>
    </submittedName>
</protein>
<evidence type="ECO:0000256" key="5">
    <source>
        <dbReference type="ARBA" id="ARBA00022694"/>
    </source>
</evidence>
<name>A0A0G0ML61_9BACT</name>
<accession>A0A0G0ML61</accession>
<reference evidence="8 9" key="1">
    <citation type="journal article" date="2015" name="Nature">
        <title>rRNA introns, odd ribosomes, and small enigmatic genomes across a large radiation of phyla.</title>
        <authorList>
            <person name="Brown C.T."/>
            <person name="Hug L.A."/>
            <person name="Thomas B.C."/>
            <person name="Sharon I."/>
            <person name="Castelle C.J."/>
            <person name="Singh A."/>
            <person name="Wilkins M.J."/>
            <person name="Williams K.H."/>
            <person name="Banfield J.F."/>
        </authorList>
    </citation>
    <scope>NUCLEOTIDE SEQUENCE [LARGE SCALE GENOMIC DNA]</scope>
</reference>
<evidence type="ECO:0000256" key="6">
    <source>
        <dbReference type="ARBA" id="ARBA00022884"/>
    </source>
</evidence>
<dbReference type="InterPro" id="IPR033671">
    <property type="entry name" value="TrmH"/>
</dbReference>
<dbReference type="Gene3D" id="3.40.1280.10">
    <property type="match status" value="1"/>
</dbReference>
<keyword evidence="1" id="KW-0820">tRNA-binding</keyword>
<dbReference type="GO" id="GO:0002938">
    <property type="term" value="P:tRNA guanine ribose methylation"/>
    <property type="evidence" value="ECO:0007669"/>
    <property type="project" value="TreeGrafter"/>
</dbReference>
<feature type="domain" description="tRNA/rRNA methyltransferase SpoU type" evidence="7">
    <location>
        <begin position="24"/>
        <end position="164"/>
    </location>
</feature>
<keyword evidence="2 8" id="KW-0489">Methyltransferase</keyword>
<evidence type="ECO:0000256" key="2">
    <source>
        <dbReference type="ARBA" id="ARBA00022603"/>
    </source>
</evidence>
<dbReference type="AlphaFoldDB" id="A0A0G0ML61"/>
<dbReference type="InterPro" id="IPR001537">
    <property type="entry name" value="SpoU_MeTrfase"/>
</dbReference>
<organism evidence="8 9">
    <name type="scientific">Candidatus Daviesbacteria bacterium GW2011_GWA2_38_24</name>
    <dbReference type="NCBI Taxonomy" id="1618422"/>
    <lineage>
        <taxon>Bacteria</taxon>
        <taxon>Candidatus Daviesiibacteriota</taxon>
    </lineage>
</organism>
<dbReference type="GO" id="GO:0000049">
    <property type="term" value="F:tRNA binding"/>
    <property type="evidence" value="ECO:0007669"/>
    <property type="project" value="UniProtKB-KW"/>
</dbReference>
<gene>
    <name evidence="8" type="ORF">US86_C0009G0019</name>
</gene>